<dbReference type="InterPro" id="IPR050363">
    <property type="entry name" value="MIP/Aquaporin"/>
</dbReference>
<dbReference type="PANTHER" id="PTHR43829">
    <property type="entry name" value="AQUAPORIN OR AQUAGLYCEROPORIN RELATED"/>
    <property type="match status" value="1"/>
</dbReference>
<dbReference type="EMBL" id="MN740868">
    <property type="protein sequence ID" value="QHU15775.1"/>
    <property type="molecule type" value="Genomic_DNA"/>
</dbReference>
<evidence type="ECO:0000256" key="2">
    <source>
        <dbReference type="ARBA" id="ARBA00006175"/>
    </source>
</evidence>
<dbReference type="GO" id="GO:0015254">
    <property type="term" value="F:glycerol channel activity"/>
    <property type="evidence" value="ECO:0007669"/>
    <property type="project" value="TreeGrafter"/>
</dbReference>
<evidence type="ECO:0000256" key="1">
    <source>
        <dbReference type="ARBA" id="ARBA00004141"/>
    </source>
</evidence>
<proteinExistence type="inferred from homology"/>
<dbReference type="PRINTS" id="PR00783">
    <property type="entry name" value="MINTRINSICP"/>
</dbReference>
<comment type="subcellular location">
    <subcellularLocation>
        <location evidence="1">Membrane</location>
        <topology evidence="1">Multi-pass membrane protein</topology>
    </subcellularLocation>
</comment>
<dbReference type="AlphaFoldDB" id="A0A6C0KCN3"/>
<evidence type="ECO:0000256" key="7">
    <source>
        <dbReference type="SAM" id="Phobius"/>
    </source>
</evidence>
<dbReference type="SUPFAM" id="SSF81338">
    <property type="entry name" value="Aquaporin-like"/>
    <property type="match status" value="1"/>
</dbReference>
<dbReference type="GO" id="GO:0005886">
    <property type="term" value="C:plasma membrane"/>
    <property type="evidence" value="ECO:0007669"/>
    <property type="project" value="TreeGrafter"/>
</dbReference>
<feature type="transmembrane region" description="Helical" evidence="7">
    <location>
        <begin position="24"/>
        <end position="44"/>
    </location>
</feature>
<evidence type="ECO:0000256" key="3">
    <source>
        <dbReference type="ARBA" id="ARBA00022448"/>
    </source>
</evidence>
<feature type="transmembrane region" description="Helical" evidence="7">
    <location>
        <begin position="64"/>
        <end position="82"/>
    </location>
</feature>
<organism evidence="8">
    <name type="scientific">viral metagenome</name>
    <dbReference type="NCBI Taxonomy" id="1070528"/>
    <lineage>
        <taxon>unclassified sequences</taxon>
        <taxon>metagenomes</taxon>
        <taxon>organismal metagenomes</taxon>
    </lineage>
</organism>
<evidence type="ECO:0000256" key="6">
    <source>
        <dbReference type="ARBA" id="ARBA00023136"/>
    </source>
</evidence>
<protein>
    <recommendedName>
        <fullName evidence="9">Major intrinsic protein</fullName>
    </recommendedName>
</protein>
<keyword evidence="5 7" id="KW-1133">Transmembrane helix</keyword>
<evidence type="ECO:0000256" key="4">
    <source>
        <dbReference type="ARBA" id="ARBA00022692"/>
    </source>
</evidence>
<dbReference type="InterPro" id="IPR023271">
    <property type="entry name" value="Aquaporin-like"/>
</dbReference>
<dbReference type="Pfam" id="PF00230">
    <property type="entry name" value="MIP"/>
    <property type="match status" value="1"/>
</dbReference>
<dbReference type="Gene3D" id="1.20.1080.10">
    <property type="entry name" value="Glycerol uptake facilitator protein"/>
    <property type="match status" value="1"/>
</dbReference>
<evidence type="ECO:0000313" key="8">
    <source>
        <dbReference type="EMBL" id="QHU15775.1"/>
    </source>
</evidence>
<dbReference type="InterPro" id="IPR000425">
    <property type="entry name" value="MIP"/>
</dbReference>
<dbReference type="PANTHER" id="PTHR43829:SF9">
    <property type="entry name" value="AQUAPORIN-9"/>
    <property type="match status" value="1"/>
</dbReference>
<evidence type="ECO:0008006" key="9">
    <source>
        <dbReference type="Google" id="ProtNLM"/>
    </source>
</evidence>
<evidence type="ECO:0000256" key="5">
    <source>
        <dbReference type="ARBA" id="ARBA00022989"/>
    </source>
</evidence>
<keyword evidence="6 7" id="KW-0472">Membrane</keyword>
<accession>A0A6C0KCN3</accession>
<reference evidence="8" key="1">
    <citation type="journal article" date="2020" name="Nature">
        <title>Giant virus diversity and host interactions through global metagenomics.</title>
        <authorList>
            <person name="Schulz F."/>
            <person name="Roux S."/>
            <person name="Paez-Espino D."/>
            <person name="Jungbluth S."/>
            <person name="Walsh D.A."/>
            <person name="Denef V.J."/>
            <person name="McMahon K.D."/>
            <person name="Konstantinidis K.T."/>
            <person name="Eloe-Fadrosh E.A."/>
            <person name="Kyrpides N.C."/>
            <person name="Woyke T."/>
        </authorList>
    </citation>
    <scope>NUCLEOTIDE SEQUENCE</scope>
    <source>
        <strain evidence="8">GVMAG-S-3300010158-109</strain>
    </source>
</reference>
<name>A0A6C0KCN3_9ZZZZ</name>
<comment type="similarity">
    <text evidence="2">Belongs to the MIP/aquaporin (TC 1.A.8) family.</text>
</comment>
<sequence>MKYAVEFIGTFMFLSVILSHPEPIPIAIALAAVIFFGATVSGAHYNPAVSVMMAMDGRMPVSEMIGYILAQVAGAAVALLVYNKYIKNKK</sequence>
<keyword evidence="4 7" id="KW-0812">Transmembrane</keyword>
<keyword evidence="3" id="KW-0813">Transport</keyword>